<dbReference type="InterPro" id="IPR000160">
    <property type="entry name" value="GGDEF_dom"/>
</dbReference>
<accession>A0ABY9RME6</accession>
<dbReference type="InterPro" id="IPR003018">
    <property type="entry name" value="GAF"/>
</dbReference>
<dbReference type="SMART" id="SM00267">
    <property type="entry name" value="GGDEF"/>
    <property type="match status" value="1"/>
</dbReference>
<dbReference type="Proteomes" id="UP001181355">
    <property type="component" value="Chromosome"/>
</dbReference>
<dbReference type="Gene3D" id="3.30.450.40">
    <property type="match status" value="1"/>
</dbReference>
<reference evidence="4" key="1">
    <citation type="submission" date="2023-09" db="EMBL/GenBank/DDBJ databases">
        <title>Undibacterium sp. 20NA77.5 isolated from freshwater.</title>
        <authorList>
            <person name="Le V."/>
            <person name="Ko S.-R."/>
            <person name="Ahn C.-Y."/>
            <person name="Oh H.-M."/>
        </authorList>
    </citation>
    <scope>NUCLEOTIDE SEQUENCE</scope>
    <source>
        <strain evidence="4">20NA77.5</strain>
    </source>
</reference>
<gene>
    <name evidence="4" type="ORF">RF679_08865</name>
</gene>
<dbReference type="Pfam" id="PF00990">
    <property type="entry name" value="GGDEF"/>
    <property type="match status" value="1"/>
</dbReference>
<dbReference type="Pfam" id="PF13185">
    <property type="entry name" value="GAF_2"/>
    <property type="match status" value="1"/>
</dbReference>
<dbReference type="EC" id="2.7.7.65" evidence="1"/>
<dbReference type="InterPro" id="IPR029787">
    <property type="entry name" value="Nucleotide_cyclase"/>
</dbReference>
<proteinExistence type="predicted"/>
<dbReference type="SUPFAM" id="SSF55073">
    <property type="entry name" value="Nucleotide cyclase"/>
    <property type="match status" value="1"/>
</dbReference>
<dbReference type="InterPro" id="IPR011990">
    <property type="entry name" value="TPR-like_helical_dom_sf"/>
</dbReference>
<dbReference type="InterPro" id="IPR029016">
    <property type="entry name" value="GAF-like_dom_sf"/>
</dbReference>
<evidence type="ECO:0000313" key="5">
    <source>
        <dbReference type="Proteomes" id="UP001181355"/>
    </source>
</evidence>
<dbReference type="SUPFAM" id="SSF55781">
    <property type="entry name" value="GAF domain-like"/>
    <property type="match status" value="1"/>
</dbReference>
<dbReference type="SMART" id="SM00065">
    <property type="entry name" value="GAF"/>
    <property type="match status" value="1"/>
</dbReference>
<dbReference type="Pfam" id="PF13424">
    <property type="entry name" value="TPR_12"/>
    <property type="match status" value="1"/>
</dbReference>
<organism evidence="4 5">
    <name type="scientific">Undibacterium cyanobacteriorum</name>
    <dbReference type="NCBI Taxonomy" id="3073561"/>
    <lineage>
        <taxon>Bacteria</taxon>
        <taxon>Pseudomonadati</taxon>
        <taxon>Pseudomonadota</taxon>
        <taxon>Betaproteobacteria</taxon>
        <taxon>Burkholderiales</taxon>
        <taxon>Oxalobacteraceae</taxon>
        <taxon>Undibacterium</taxon>
    </lineage>
</organism>
<comment type="catalytic activity">
    <reaction evidence="2">
        <text>2 GTP = 3',3'-c-di-GMP + 2 diphosphate</text>
        <dbReference type="Rhea" id="RHEA:24898"/>
        <dbReference type="ChEBI" id="CHEBI:33019"/>
        <dbReference type="ChEBI" id="CHEBI:37565"/>
        <dbReference type="ChEBI" id="CHEBI:58805"/>
        <dbReference type="EC" id="2.7.7.65"/>
    </reaction>
</comment>
<keyword evidence="5" id="KW-1185">Reference proteome</keyword>
<dbReference type="NCBIfam" id="TIGR00254">
    <property type="entry name" value="GGDEF"/>
    <property type="match status" value="1"/>
</dbReference>
<dbReference type="InterPro" id="IPR050469">
    <property type="entry name" value="Diguanylate_Cyclase"/>
</dbReference>
<evidence type="ECO:0000313" key="4">
    <source>
        <dbReference type="EMBL" id="WMW82371.1"/>
    </source>
</evidence>
<dbReference type="Gene3D" id="3.30.70.270">
    <property type="match status" value="1"/>
</dbReference>
<dbReference type="CDD" id="cd01949">
    <property type="entry name" value="GGDEF"/>
    <property type="match status" value="1"/>
</dbReference>
<dbReference type="PROSITE" id="PS50887">
    <property type="entry name" value="GGDEF"/>
    <property type="match status" value="1"/>
</dbReference>
<dbReference type="InterPro" id="IPR019734">
    <property type="entry name" value="TPR_rpt"/>
</dbReference>
<evidence type="ECO:0000259" key="3">
    <source>
        <dbReference type="PROSITE" id="PS50887"/>
    </source>
</evidence>
<evidence type="ECO:0000256" key="1">
    <source>
        <dbReference type="ARBA" id="ARBA00012528"/>
    </source>
</evidence>
<dbReference type="PANTHER" id="PTHR45138:SF9">
    <property type="entry name" value="DIGUANYLATE CYCLASE DGCM-RELATED"/>
    <property type="match status" value="1"/>
</dbReference>
<dbReference type="SMART" id="SM00028">
    <property type="entry name" value="TPR"/>
    <property type="match status" value="5"/>
</dbReference>
<protein>
    <recommendedName>
        <fullName evidence="1">diguanylate cyclase</fullName>
        <ecNumber evidence="1">2.7.7.65</ecNumber>
    </recommendedName>
</protein>
<evidence type="ECO:0000256" key="2">
    <source>
        <dbReference type="ARBA" id="ARBA00034247"/>
    </source>
</evidence>
<dbReference type="EMBL" id="CP133720">
    <property type="protein sequence ID" value="WMW82371.1"/>
    <property type="molecule type" value="Genomic_DNA"/>
</dbReference>
<dbReference type="RefSeq" id="WP_309483843.1">
    <property type="nucleotide sequence ID" value="NZ_CP133720.1"/>
</dbReference>
<dbReference type="InterPro" id="IPR043128">
    <property type="entry name" value="Rev_trsase/Diguanyl_cyclase"/>
</dbReference>
<name>A0ABY9RME6_9BURK</name>
<sequence>MDLFTGDDDILNLESKLALLEGTPRLAVLVSLAWHLRQRHCARAKELADEATLLLARAANDDAWFRRNMARLALVHAEINWLRGELEFAEHYCYEAKHAFLEFKDLTGVGDCYFLQSSIKRDLGQITERDQCLQSAIDIYQGIGDQERLQIAIARSLHNSAMREPQRCRADIDQFQKEVPDPAPAVLAWLLSAKAIVANKIGDMGESCRMHVIAHQAAFQTGQIRQAILTATNAGDSFATLGDLDAALEWDEIALALARQNNWPGSLATALLQTGNALRLLHRYSDAREKLVESLAVQAKIPGSRTYAHTLSYLGDLALDLGSPEDALAFFQSAEEKILEHNEPVFLSDCWRGQAIALCRMGNAELAHQKIQNALQVAQDQQNLDEQIKCYRVLAELSRKSHCNLAEQINEPTLSLHFLLKAYELCSSIKDVTIPADLIEDIANSYADLGDFKNAFHYARIAAKAKESRRLIDAQNRAVALQVKHDNERHRAEAEHLRRIALSEAERAANLQESSNTLETLGLIGREITANLNAEAVFESLHRHVNDLLDASSFAISLLTHDGNALQCVFGMENGEPIPSFTTPIDHPVSSFARCARERQEFVLEREPGTQGRFIIPGTAETLSLLYTPLMIGERLLGVMSIQSIRPHVYGERERSILRTLAAYGAIALDNAYAYKQLQATLETLRETQNQLEEVSITDPLTGMRNRRFLLQNIEADVARVLRTYEDQIEAGQDEAQNDEDIVFFMVDLDHFKSVNDTYGHACGDMVLIQMRDRLARVFRESDYLIRWGGEEFLVVARSCNRRDAPTVAERIRHITSSTSFNLIDDIEIHRTCSVGYASFPFLPGQPHLLTWAQVVNFADQGLYMVKKSGRNACIGISHVEGTHSEDFYNRVMRHPQNAAEAGLIHIIKQKSATDEIDLTTISAS</sequence>
<dbReference type="PANTHER" id="PTHR45138">
    <property type="entry name" value="REGULATORY COMPONENTS OF SENSORY TRANSDUCTION SYSTEM"/>
    <property type="match status" value="1"/>
</dbReference>
<dbReference type="Gene3D" id="1.25.40.10">
    <property type="entry name" value="Tetratricopeptide repeat domain"/>
    <property type="match status" value="2"/>
</dbReference>
<dbReference type="SUPFAM" id="SSF48452">
    <property type="entry name" value="TPR-like"/>
    <property type="match status" value="2"/>
</dbReference>
<feature type="domain" description="GGDEF" evidence="3">
    <location>
        <begin position="740"/>
        <end position="879"/>
    </location>
</feature>